<name>A0AAD7QFB1_QUISA</name>
<dbReference type="EMBL" id="JARAOO010000002">
    <property type="protein sequence ID" value="KAJ7980430.1"/>
    <property type="molecule type" value="Genomic_DNA"/>
</dbReference>
<dbReference type="Proteomes" id="UP001163823">
    <property type="component" value="Chromosome 2"/>
</dbReference>
<protein>
    <submittedName>
        <fullName evidence="1">Uncharacterized protein</fullName>
    </submittedName>
</protein>
<keyword evidence="2" id="KW-1185">Reference proteome</keyword>
<proteinExistence type="predicted"/>
<dbReference type="AlphaFoldDB" id="A0AAD7QFB1"/>
<comment type="caution">
    <text evidence="1">The sequence shown here is derived from an EMBL/GenBank/DDBJ whole genome shotgun (WGS) entry which is preliminary data.</text>
</comment>
<evidence type="ECO:0000313" key="1">
    <source>
        <dbReference type="EMBL" id="KAJ7980430.1"/>
    </source>
</evidence>
<accession>A0AAD7QFB1</accession>
<reference evidence="1" key="1">
    <citation type="journal article" date="2023" name="Science">
        <title>Elucidation of the pathway for biosynthesis of saponin adjuvants from the soapbark tree.</title>
        <authorList>
            <person name="Reed J."/>
            <person name="Orme A."/>
            <person name="El-Demerdash A."/>
            <person name="Owen C."/>
            <person name="Martin L.B.B."/>
            <person name="Misra R.C."/>
            <person name="Kikuchi S."/>
            <person name="Rejzek M."/>
            <person name="Martin A.C."/>
            <person name="Harkess A."/>
            <person name="Leebens-Mack J."/>
            <person name="Louveau T."/>
            <person name="Stephenson M.J."/>
            <person name="Osbourn A."/>
        </authorList>
    </citation>
    <scope>NUCLEOTIDE SEQUENCE</scope>
    <source>
        <strain evidence="1">S10</strain>
    </source>
</reference>
<dbReference type="KEGG" id="qsa:O6P43_003707"/>
<evidence type="ECO:0000313" key="2">
    <source>
        <dbReference type="Proteomes" id="UP001163823"/>
    </source>
</evidence>
<gene>
    <name evidence="1" type="ORF">O6P43_003707</name>
</gene>
<organism evidence="1 2">
    <name type="scientific">Quillaja saponaria</name>
    <name type="common">Soap bark tree</name>
    <dbReference type="NCBI Taxonomy" id="32244"/>
    <lineage>
        <taxon>Eukaryota</taxon>
        <taxon>Viridiplantae</taxon>
        <taxon>Streptophyta</taxon>
        <taxon>Embryophyta</taxon>
        <taxon>Tracheophyta</taxon>
        <taxon>Spermatophyta</taxon>
        <taxon>Magnoliopsida</taxon>
        <taxon>eudicotyledons</taxon>
        <taxon>Gunneridae</taxon>
        <taxon>Pentapetalae</taxon>
        <taxon>rosids</taxon>
        <taxon>fabids</taxon>
        <taxon>Fabales</taxon>
        <taxon>Quillajaceae</taxon>
        <taxon>Quillaja</taxon>
    </lineage>
</organism>
<sequence length="75" mass="8745">MYGYIPGKQSPEQDGARIAKIFIQQKMVMNGLNNLPSLWIVAEDAYKFNMYILGRVHLFNLSESIEFELRYGWLS</sequence>